<dbReference type="KEGG" id="dvn:HQ394_18305"/>
<dbReference type="EMBL" id="CP053923">
    <property type="protein sequence ID" value="QNT70907.1"/>
    <property type="molecule type" value="Genomic_DNA"/>
</dbReference>
<organism evidence="2 3">
    <name type="scientific">Defluviicoccus vanus</name>
    <dbReference type="NCBI Taxonomy" id="111831"/>
    <lineage>
        <taxon>Bacteria</taxon>
        <taxon>Pseudomonadati</taxon>
        <taxon>Pseudomonadota</taxon>
        <taxon>Alphaproteobacteria</taxon>
        <taxon>Rhodospirillales</taxon>
        <taxon>Rhodospirillaceae</taxon>
        <taxon>Defluviicoccus</taxon>
    </lineage>
</organism>
<dbReference type="Proteomes" id="UP000516369">
    <property type="component" value="Chromosome"/>
</dbReference>
<dbReference type="AlphaFoldDB" id="A0A7H1N5C1"/>
<evidence type="ECO:0000256" key="1">
    <source>
        <dbReference type="SAM" id="Phobius"/>
    </source>
</evidence>
<keyword evidence="1" id="KW-1133">Transmembrane helix</keyword>
<protein>
    <submittedName>
        <fullName evidence="2">Uncharacterized protein</fullName>
    </submittedName>
</protein>
<accession>A0A7H1N5C1</accession>
<name>A0A7H1N5C1_9PROT</name>
<keyword evidence="3" id="KW-1185">Reference proteome</keyword>
<keyword evidence="1" id="KW-0812">Transmembrane</keyword>
<sequence length="187" mass="19717">MAAAADQSLVVEGLSRTLILFGLLFAGASLWPPANVAWAGMASLASLAGAALMLPYRLPQHRWLANALGAGLILLAAAALALAVWTVTPLARITPFAAMTPDFDTALAVANQHYGATPWLISRAIAAVLLGLLSIELIAAYWLLLRLDADERRRLAQTTRRGSPAPSAGCSICRPRQAGIFAGRHSR</sequence>
<feature type="transmembrane region" description="Helical" evidence="1">
    <location>
        <begin position="37"/>
        <end position="56"/>
    </location>
</feature>
<reference evidence="2 3" key="1">
    <citation type="submission" date="2020-05" db="EMBL/GenBank/DDBJ databases">
        <title>Complete closed genome sequence of Defluviicoccus vanus.</title>
        <authorList>
            <person name="Bessarab I."/>
            <person name="Arumugam K."/>
            <person name="Maszenan A.M."/>
            <person name="Seviour R.J."/>
            <person name="Williams R.B."/>
        </authorList>
    </citation>
    <scope>NUCLEOTIDE SEQUENCE [LARGE SCALE GENOMIC DNA]</scope>
    <source>
        <strain evidence="2 3">Ben 114</strain>
    </source>
</reference>
<proteinExistence type="predicted"/>
<gene>
    <name evidence="2" type="ORF">HQ394_18305</name>
</gene>
<feature type="transmembrane region" description="Helical" evidence="1">
    <location>
        <begin position="124"/>
        <end position="144"/>
    </location>
</feature>
<evidence type="ECO:0000313" key="2">
    <source>
        <dbReference type="EMBL" id="QNT70907.1"/>
    </source>
</evidence>
<keyword evidence="1" id="KW-0472">Membrane</keyword>
<feature type="transmembrane region" description="Helical" evidence="1">
    <location>
        <begin position="9"/>
        <end position="31"/>
    </location>
</feature>
<feature type="transmembrane region" description="Helical" evidence="1">
    <location>
        <begin position="63"/>
        <end position="85"/>
    </location>
</feature>
<evidence type="ECO:0000313" key="3">
    <source>
        <dbReference type="Proteomes" id="UP000516369"/>
    </source>
</evidence>